<dbReference type="GO" id="GO:0005634">
    <property type="term" value="C:nucleus"/>
    <property type="evidence" value="ECO:0007669"/>
    <property type="project" value="UniProtKB-SubCell"/>
</dbReference>
<keyword evidence="4 7" id="KW-0520">NAD</keyword>
<dbReference type="Ensembl" id="ENSMMOT00000013808.1">
    <property type="protein sequence ID" value="ENSMMOP00000013586.1"/>
    <property type="gene ID" value="ENSMMOG00000010419.1"/>
</dbReference>
<dbReference type="InterPro" id="IPR043472">
    <property type="entry name" value="Macro_dom-like"/>
</dbReference>
<protein>
    <recommendedName>
        <fullName evidence="7">Poly [ADP-ribose] polymerase</fullName>
        <shortName evidence="7">PARP</shortName>
        <ecNumber evidence="7">2.4.2.-</ecNumber>
    </recommendedName>
</protein>
<dbReference type="GO" id="GO:0005737">
    <property type="term" value="C:cytoplasm"/>
    <property type="evidence" value="ECO:0007669"/>
    <property type="project" value="TreeGrafter"/>
</dbReference>
<dbReference type="SMART" id="SM00506">
    <property type="entry name" value="A1pp"/>
    <property type="match status" value="3"/>
</dbReference>
<dbReference type="InterPro" id="IPR057051">
    <property type="entry name" value="PARP14_RPM_1"/>
</dbReference>
<evidence type="ECO:0000256" key="5">
    <source>
        <dbReference type="ARBA" id="ARBA00023242"/>
    </source>
</evidence>
<dbReference type="Pfam" id="PF00644">
    <property type="entry name" value="PARP"/>
    <property type="match status" value="1"/>
</dbReference>
<feature type="domain" description="PARP catalytic" evidence="8">
    <location>
        <begin position="1316"/>
        <end position="1504"/>
    </location>
</feature>
<dbReference type="InterPro" id="IPR057048">
    <property type="entry name" value="PARP14_KH_6"/>
</dbReference>
<dbReference type="OMA" id="HEMAKCN"/>
<dbReference type="InterPro" id="IPR057050">
    <property type="entry name" value="RRM_PARP14_2"/>
</dbReference>
<accession>A0A3Q3WA15</accession>
<dbReference type="InterPro" id="IPR057043">
    <property type="entry name" value="PARP14_KH_2"/>
</dbReference>
<evidence type="ECO:0000256" key="7">
    <source>
        <dbReference type="RuleBase" id="RU362114"/>
    </source>
</evidence>
<dbReference type="STRING" id="94237.ENSMMOP00000013586"/>
<dbReference type="GO" id="GO:0070212">
    <property type="term" value="P:protein poly-ADP-ribosylation"/>
    <property type="evidence" value="ECO:0007669"/>
    <property type="project" value="TreeGrafter"/>
</dbReference>
<dbReference type="Pfam" id="PF23222">
    <property type="entry name" value="RRM_PARP14_1"/>
    <property type="match status" value="1"/>
</dbReference>
<reference evidence="10" key="2">
    <citation type="submission" date="2025-09" db="UniProtKB">
        <authorList>
            <consortium name="Ensembl"/>
        </authorList>
    </citation>
    <scope>IDENTIFICATION</scope>
</reference>
<dbReference type="Pfam" id="PF23248">
    <property type="entry name" value="KH_PARP14_2"/>
    <property type="match status" value="1"/>
</dbReference>
<comment type="similarity">
    <text evidence="6">Belongs to the ARTD/PARP family.</text>
</comment>
<sequence length="1504" mass="166656">MEESKCPPLVVEGDWSPAQVGTLRKKLQLYFGSRKKSGGGECRVEAEDGAPRAAVFFSSEEGEFFAVEARESLSGTKNRQFVWDRDWKRAPLNVLFGVFALLSRSGSESAASLAVVLDNVDTVSRDLLVMLVEHVCGLDDDSYVLEVIWERNTAVVMFSRPAGRRRHRTGSLAVRCVQRHVKTVIIPELSFSIPRFTAVVRSICTRQDYKMGSFIVKVYPYYTYLQTALYGKERPTWKMPEPFTERVQNAVWKFLLLKKLVKSINDQMRPYFCSVDLDKPEVKLSPHPGFMRQPGLTANQVAMWTSTAQKAFCHLMSQYVAFECPVNAPAWEVVEKDVRSVVRKEAVLLMNASKEILTVAGQADNIKQFKAPVESLVLKAMCQVQRQRDGVSEGINLAPAVFHILQQEGLQKVAQDISLEMNLSYDGGTRRLTITGLPAEVFQTKAWILERNSCMSKKAIDVPPGVLDFLKTVDSMDMSEDLFTSQGTSAIYSIENKGVLLLGSSDNVLADAESKIKTVFAQQTLDVEDPEVLQLHKWVGLKQQLLDTYNSLKKKTVEIQIQPARTDKVVVAGFLNPVKEVSCTLKEFIVNYSRVQETIRVESCAVVQFILKKRTQDWSSIADANEVTFHFDEERPKVVIRGARLHVQRAKSLFQGRLTALYTDNLIVDKPGAKKYFQSQGSLFLSTIMMEFNCMVVLRSENQEEGEEKEEEKNGPSLCEVQTVSGVLVSVSKANICTLNVDAVVNAANEELQHTGGLALALLTAAGKELQKISNDYITRNGVLKTGQAIVTGACDLPCKHVIHTVGPRFFDHDKKTSVSLLKRAVKQSLAQAEKLNCSTIALPAISSGVFGFPVDLCADTIAQAVREYCDNPRSLACLTEVHLVDTNDNTVRFLATAVNSEFIDLGPTMTVPQQTRRKGTGTDVIVNTISQDMNLRQGMVSQTLLQAAGPGLQSAVHSKAGLTTLLFGNVVITDGFNLKCRKVFHVVCPPWDNGGGQLKIRFCLEEAEKLQVRSVSFPAIGTGTLKFPRDLVSRILLREVHSYSGQKKPRHLAKVVIVVHPSDSQTQDVSVEFTGREENHVVCVPASSVSQVTSPSLGVYRMQMGQMTLEVSSGDITKETCDAIVNSSNTNFTLKTGVSQAILDGAGPTVPQELNSPGYQPRPMILTSAGQLPSRAIIHVVGRNEPTEIKNIVLAVLKLCEENSFQSVSFPALGTGQGKANPSAVADAMVEAVVDFVRKKNPKLVCMVKILIFQLDMMAEFHRSMKRIEGKRLEEKGFFTKIKGIFLVDNFAHPACFIGVFGLRFFFGPAIRHSCITANSLSRQRDFVFRTWSGAAHCATGWINMLCSDWQIERVQNPTLWQSYQLMRKQLEKKNGHTNNEKQLFHGTAASSIDLINRHGFNRSYAGKHAAAFGNGTYFAVNPAYSAQGYAQPDLARHKRMYLARVLVGDFTQGRAGLVTPPNKNTGNPSDLYDSVTDISANPTMFIVFNDIQAYPEYLITFT</sequence>
<evidence type="ECO:0000313" key="10">
    <source>
        <dbReference type="Ensembl" id="ENSMMOP00000013586.1"/>
    </source>
</evidence>
<dbReference type="EC" id="2.4.2.-" evidence="7"/>
<dbReference type="SUPFAM" id="SSF52949">
    <property type="entry name" value="Macro domain-like"/>
    <property type="match status" value="3"/>
</dbReference>
<dbReference type="InterPro" id="IPR057046">
    <property type="entry name" value="PARP14_KH_4"/>
</dbReference>
<dbReference type="PANTHER" id="PTHR14453:SF106">
    <property type="entry name" value="POLY [ADP-RIBOSE] POLYMERASE"/>
    <property type="match status" value="1"/>
</dbReference>
<dbReference type="PROSITE" id="PS51154">
    <property type="entry name" value="MACRO"/>
    <property type="match status" value="3"/>
</dbReference>
<name>A0A3Q3WA15_MOLML</name>
<dbReference type="Gene3D" id="3.90.228.10">
    <property type="match status" value="1"/>
</dbReference>
<dbReference type="FunFam" id="3.90.228.10:FF:000008">
    <property type="entry name" value="Poly [ADP-ribose] polymerase"/>
    <property type="match status" value="1"/>
</dbReference>
<dbReference type="GO" id="GO:0010629">
    <property type="term" value="P:negative regulation of gene expression"/>
    <property type="evidence" value="ECO:0007669"/>
    <property type="project" value="TreeGrafter"/>
</dbReference>
<dbReference type="Gene3D" id="3.40.220.10">
    <property type="entry name" value="Leucine Aminopeptidase, subunit E, domain 1"/>
    <property type="match status" value="3"/>
</dbReference>
<dbReference type="InterPro" id="IPR057047">
    <property type="entry name" value="PARP14_KH_5"/>
</dbReference>
<feature type="domain" description="Macro" evidence="9">
    <location>
        <begin position="897"/>
        <end position="1078"/>
    </location>
</feature>
<evidence type="ECO:0000256" key="3">
    <source>
        <dbReference type="ARBA" id="ARBA00022679"/>
    </source>
</evidence>
<dbReference type="InterPro" id="IPR052056">
    <property type="entry name" value="Mono-ARTD/PARP"/>
</dbReference>
<dbReference type="GO" id="GO:0003950">
    <property type="term" value="F:NAD+ poly-ADP-ribosyltransferase activity"/>
    <property type="evidence" value="ECO:0007669"/>
    <property type="project" value="UniProtKB-UniRule"/>
</dbReference>
<keyword evidence="5" id="KW-0539">Nucleus</keyword>
<dbReference type="InterPro" id="IPR057045">
    <property type="entry name" value="PARP14_KH_3"/>
</dbReference>
<dbReference type="Pfam" id="PF23245">
    <property type="entry name" value="RRM_PARP14_2"/>
    <property type="match status" value="1"/>
</dbReference>
<feature type="domain" description="Macro" evidence="9">
    <location>
        <begin position="1097"/>
        <end position="1270"/>
    </location>
</feature>
<evidence type="ECO:0000256" key="6">
    <source>
        <dbReference type="ARBA" id="ARBA00024347"/>
    </source>
</evidence>
<dbReference type="InterPro" id="IPR002589">
    <property type="entry name" value="Macro_dom"/>
</dbReference>
<evidence type="ECO:0000256" key="1">
    <source>
        <dbReference type="ARBA" id="ARBA00004123"/>
    </source>
</evidence>
<dbReference type="Pfam" id="PF23251">
    <property type="entry name" value="KH_PARP14_4"/>
    <property type="match status" value="1"/>
</dbReference>
<dbReference type="PROSITE" id="PS51059">
    <property type="entry name" value="PARP_CATALYTIC"/>
    <property type="match status" value="1"/>
</dbReference>
<dbReference type="Pfam" id="PF23252">
    <property type="entry name" value="KH_PARP14_5"/>
    <property type="match status" value="1"/>
</dbReference>
<dbReference type="InterPro" id="IPR012317">
    <property type="entry name" value="Poly(ADP-ribose)pol_cat_dom"/>
</dbReference>
<keyword evidence="11" id="KW-1185">Reference proteome</keyword>
<dbReference type="PANTHER" id="PTHR14453">
    <property type="entry name" value="PARP/ZINC FINGER CCCH TYPE DOMAIN CONTAINING PROTEIN"/>
    <property type="match status" value="1"/>
</dbReference>
<dbReference type="GO" id="GO:0003714">
    <property type="term" value="F:transcription corepressor activity"/>
    <property type="evidence" value="ECO:0007669"/>
    <property type="project" value="TreeGrafter"/>
</dbReference>
<dbReference type="SUPFAM" id="SSF56399">
    <property type="entry name" value="ADP-ribosylation"/>
    <property type="match status" value="1"/>
</dbReference>
<dbReference type="Pfam" id="PF23249">
    <property type="entry name" value="KH_PARP14_3"/>
    <property type="match status" value="1"/>
</dbReference>
<keyword evidence="2 7" id="KW-0328">Glycosyltransferase</keyword>
<dbReference type="Pfam" id="PF23084">
    <property type="entry name" value="KH_PARP14_1"/>
    <property type="match status" value="1"/>
</dbReference>
<dbReference type="Pfam" id="PF23253">
    <property type="entry name" value="KH_PARP14_6"/>
    <property type="match status" value="1"/>
</dbReference>
<evidence type="ECO:0000256" key="2">
    <source>
        <dbReference type="ARBA" id="ARBA00022676"/>
    </source>
</evidence>
<proteinExistence type="inferred from homology"/>
<evidence type="ECO:0000256" key="4">
    <source>
        <dbReference type="ARBA" id="ARBA00023027"/>
    </source>
</evidence>
<dbReference type="CDD" id="cd01439">
    <property type="entry name" value="TCCD_inducible_PARP_like"/>
    <property type="match status" value="1"/>
</dbReference>
<dbReference type="InterPro" id="IPR057044">
    <property type="entry name" value="PARP14_KH_1"/>
</dbReference>
<keyword evidence="3 7" id="KW-0808">Transferase</keyword>
<organism evidence="10 11">
    <name type="scientific">Mola mola</name>
    <name type="common">Ocean sunfish</name>
    <name type="synonym">Tetraodon mola</name>
    <dbReference type="NCBI Taxonomy" id="94237"/>
    <lineage>
        <taxon>Eukaryota</taxon>
        <taxon>Metazoa</taxon>
        <taxon>Chordata</taxon>
        <taxon>Craniata</taxon>
        <taxon>Vertebrata</taxon>
        <taxon>Euteleostomi</taxon>
        <taxon>Actinopterygii</taxon>
        <taxon>Neopterygii</taxon>
        <taxon>Teleostei</taxon>
        <taxon>Neoteleostei</taxon>
        <taxon>Acanthomorphata</taxon>
        <taxon>Eupercaria</taxon>
        <taxon>Tetraodontiformes</taxon>
        <taxon>Molidae</taxon>
        <taxon>Mola</taxon>
    </lineage>
</organism>
<feature type="domain" description="Macro" evidence="9">
    <location>
        <begin position="716"/>
        <end position="903"/>
    </location>
</feature>
<evidence type="ECO:0000259" key="8">
    <source>
        <dbReference type="PROSITE" id="PS51059"/>
    </source>
</evidence>
<evidence type="ECO:0000259" key="9">
    <source>
        <dbReference type="PROSITE" id="PS51154"/>
    </source>
</evidence>
<dbReference type="CDD" id="cd02907">
    <property type="entry name" value="Macro_Af1521_BAL-like"/>
    <property type="match status" value="1"/>
</dbReference>
<dbReference type="Pfam" id="PF01661">
    <property type="entry name" value="Macro"/>
    <property type="match status" value="3"/>
</dbReference>
<comment type="subcellular location">
    <subcellularLocation>
        <location evidence="1">Nucleus</location>
    </subcellularLocation>
</comment>
<reference evidence="10" key="1">
    <citation type="submission" date="2025-08" db="UniProtKB">
        <authorList>
            <consortium name="Ensembl"/>
        </authorList>
    </citation>
    <scope>IDENTIFICATION</scope>
</reference>
<dbReference type="Proteomes" id="UP000261620">
    <property type="component" value="Unplaced"/>
</dbReference>
<evidence type="ECO:0000313" key="11">
    <source>
        <dbReference type="Proteomes" id="UP000261620"/>
    </source>
</evidence>
<dbReference type="GO" id="GO:1990404">
    <property type="term" value="F:NAD+-protein mono-ADP-ribosyltransferase activity"/>
    <property type="evidence" value="ECO:0007669"/>
    <property type="project" value="TreeGrafter"/>
</dbReference>